<dbReference type="InterPro" id="IPR016064">
    <property type="entry name" value="NAD/diacylglycerol_kinase_sf"/>
</dbReference>
<dbReference type="InterPro" id="IPR001206">
    <property type="entry name" value="Diacylglycerol_kinase_cat_dom"/>
</dbReference>
<keyword evidence="15" id="KW-1185">Reference proteome</keyword>
<evidence type="ECO:0000256" key="7">
    <source>
        <dbReference type="ARBA" id="ARBA00022777"/>
    </source>
</evidence>
<dbReference type="GO" id="GO:0016301">
    <property type="term" value="F:kinase activity"/>
    <property type="evidence" value="ECO:0007669"/>
    <property type="project" value="UniProtKB-KW"/>
</dbReference>
<dbReference type="Gene3D" id="2.60.200.40">
    <property type="match status" value="1"/>
</dbReference>
<evidence type="ECO:0000256" key="4">
    <source>
        <dbReference type="ARBA" id="ARBA00022679"/>
    </source>
</evidence>
<keyword evidence="9" id="KW-0460">Magnesium</keyword>
<comment type="cofactor">
    <cofactor evidence="1">
        <name>Mg(2+)</name>
        <dbReference type="ChEBI" id="CHEBI:18420"/>
    </cofactor>
</comment>
<evidence type="ECO:0000259" key="13">
    <source>
        <dbReference type="PROSITE" id="PS50146"/>
    </source>
</evidence>
<evidence type="ECO:0000313" key="14">
    <source>
        <dbReference type="EMBL" id="MFD2728496.1"/>
    </source>
</evidence>
<evidence type="ECO:0000313" key="15">
    <source>
        <dbReference type="Proteomes" id="UP001597427"/>
    </source>
</evidence>
<evidence type="ECO:0000256" key="8">
    <source>
        <dbReference type="ARBA" id="ARBA00022840"/>
    </source>
</evidence>
<dbReference type="Gene3D" id="3.40.50.10330">
    <property type="entry name" value="Probable inorganic polyphosphate/atp-NAD kinase, domain 1"/>
    <property type="match status" value="1"/>
</dbReference>
<dbReference type="PROSITE" id="PS50146">
    <property type="entry name" value="DAGK"/>
    <property type="match status" value="1"/>
</dbReference>
<keyword evidence="5" id="KW-0479">Metal-binding</keyword>
<dbReference type="SUPFAM" id="SSF111331">
    <property type="entry name" value="NAD kinase/diacylglycerol kinase-like"/>
    <property type="match status" value="1"/>
</dbReference>
<proteinExistence type="inferred from homology"/>
<dbReference type="RefSeq" id="WP_379979955.1">
    <property type="nucleotide sequence ID" value="NZ_JBHUMO010000023.1"/>
</dbReference>
<dbReference type="InterPro" id="IPR017438">
    <property type="entry name" value="ATP-NAD_kinase_N"/>
</dbReference>
<keyword evidence="3" id="KW-0444">Lipid biosynthesis</keyword>
<evidence type="ECO:0000256" key="5">
    <source>
        <dbReference type="ARBA" id="ARBA00022723"/>
    </source>
</evidence>
<keyword evidence="6" id="KW-0547">Nucleotide-binding</keyword>
<dbReference type="SMART" id="SM00046">
    <property type="entry name" value="DAGKc"/>
    <property type="match status" value="1"/>
</dbReference>
<keyword evidence="8" id="KW-0067">ATP-binding</keyword>
<keyword evidence="10" id="KW-0443">Lipid metabolism</keyword>
<dbReference type="InterPro" id="IPR045540">
    <property type="entry name" value="YegS/DAGK_C"/>
</dbReference>
<evidence type="ECO:0000256" key="1">
    <source>
        <dbReference type="ARBA" id="ARBA00001946"/>
    </source>
</evidence>
<evidence type="ECO:0000256" key="11">
    <source>
        <dbReference type="ARBA" id="ARBA00023209"/>
    </source>
</evidence>
<feature type="domain" description="DAGKc" evidence="13">
    <location>
        <begin position="1"/>
        <end position="133"/>
    </location>
</feature>
<evidence type="ECO:0000256" key="3">
    <source>
        <dbReference type="ARBA" id="ARBA00022516"/>
    </source>
</evidence>
<keyword evidence="7 14" id="KW-0418">Kinase</keyword>
<comment type="similarity">
    <text evidence="2">Belongs to the diacylglycerol/lipid kinase family.</text>
</comment>
<dbReference type="PANTHER" id="PTHR12358:SF106">
    <property type="entry name" value="LIPID KINASE YEGS"/>
    <property type="match status" value="1"/>
</dbReference>
<comment type="caution">
    <text evidence="14">The sequence shown here is derived from an EMBL/GenBank/DDBJ whole genome shotgun (WGS) entry which is preliminary data.</text>
</comment>
<gene>
    <name evidence="14" type="ORF">ACFSR0_03495</name>
</gene>
<evidence type="ECO:0000256" key="2">
    <source>
        <dbReference type="ARBA" id="ARBA00005983"/>
    </source>
</evidence>
<reference evidence="15" key="1">
    <citation type="journal article" date="2019" name="Int. J. Syst. Evol. Microbiol.">
        <title>The Global Catalogue of Microorganisms (GCM) 10K type strain sequencing project: providing services to taxonomists for standard genome sequencing and annotation.</title>
        <authorList>
            <consortium name="The Broad Institute Genomics Platform"/>
            <consortium name="The Broad Institute Genome Sequencing Center for Infectious Disease"/>
            <person name="Wu L."/>
            <person name="Ma J."/>
        </authorList>
    </citation>
    <scope>NUCLEOTIDE SEQUENCE [LARGE SCALE GENOMIC DNA]</scope>
    <source>
        <strain evidence="15">TISTR 932</strain>
    </source>
</reference>
<evidence type="ECO:0000256" key="12">
    <source>
        <dbReference type="ARBA" id="ARBA00023264"/>
    </source>
</evidence>
<dbReference type="EMBL" id="JBHUMO010000023">
    <property type="protein sequence ID" value="MFD2728496.1"/>
    <property type="molecule type" value="Genomic_DNA"/>
</dbReference>
<organism evidence="14 15">
    <name type="scientific">Enterococcus camelliae</name>
    <dbReference type="NCBI Taxonomy" id="453959"/>
    <lineage>
        <taxon>Bacteria</taxon>
        <taxon>Bacillati</taxon>
        <taxon>Bacillota</taxon>
        <taxon>Bacilli</taxon>
        <taxon>Lactobacillales</taxon>
        <taxon>Enterococcaceae</taxon>
        <taxon>Enterococcus</taxon>
    </lineage>
</organism>
<dbReference type="Proteomes" id="UP001597427">
    <property type="component" value="Unassembled WGS sequence"/>
</dbReference>
<evidence type="ECO:0000256" key="9">
    <source>
        <dbReference type="ARBA" id="ARBA00022842"/>
    </source>
</evidence>
<dbReference type="InterPro" id="IPR050187">
    <property type="entry name" value="Lipid_Phosphate_FormReg"/>
</dbReference>
<accession>A0ABW5TK55</accession>
<dbReference type="InterPro" id="IPR005218">
    <property type="entry name" value="Diacylglycerol/lipid_kinase"/>
</dbReference>
<dbReference type="Pfam" id="PF00781">
    <property type="entry name" value="DAGK_cat"/>
    <property type="match status" value="1"/>
</dbReference>
<keyword evidence="12" id="KW-1208">Phospholipid metabolism</keyword>
<evidence type="ECO:0000256" key="6">
    <source>
        <dbReference type="ARBA" id="ARBA00022741"/>
    </source>
</evidence>
<keyword evidence="4 14" id="KW-0808">Transferase</keyword>
<protein>
    <submittedName>
        <fullName evidence="14">Diacylglycerol/lipid kinase family protein</fullName>
        <ecNumber evidence="14">2.7.1.-</ecNumber>
    </submittedName>
</protein>
<sequence>MERVLILYNDSSGKNEGEGMALRLKEFIVTRQREWVVACQPSNATSSPEHLRKKAEQFQASRLVFIGGDGTIHHLIKTFRNQLEKYVIGIIPGGTVNNFARSLEIPLTEEEAFAVITTGQKKAVDYALINQEDVIISTLTIGILADTAARVSQKEKQTFGPFAFMKRFLKLWIKKKRYHLTIQSDNQVWQGKVALLTITMTNSAGGYVHFDESASPDDGQMHVTILEKLSIWQTFRLLPFIVLGDLDKIRDIIYFSSNKLTISATERHVQTRTDGDPTAYLPVNLEVVSKGLTVLIPAKEEEDHEK</sequence>
<dbReference type="PANTHER" id="PTHR12358">
    <property type="entry name" value="SPHINGOSINE KINASE"/>
    <property type="match status" value="1"/>
</dbReference>
<evidence type="ECO:0000256" key="10">
    <source>
        <dbReference type="ARBA" id="ARBA00023098"/>
    </source>
</evidence>
<keyword evidence="11" id="KW-0594">Phospholipid biosynthesis</keyword>
<dbReference type="Pfam" id="PF19279">
    <property type="entry name" value="YegS_C"/>
    <property type="match status" value="1"/>
</dbReference>
<dbReference type="NCBIfam" id="TIGR00147">
    <property type="entry name" value="YegS/Rv2252/BmrU family lipid kinase"/>
    <property type="match status" value="1"/>
</dbReference>
<name>A0ABW5TK55_9ENTE</name>
<dbReference type="EC" id="2.7.1.-" evidence="14"/>